<proteinExistence type="predicted"/>
<keyword evidence="2" id="KW-1185">Reference proteome</keyword>
<dbReference type="Pfam" id="PF05593">
    <property type="entry name" value="RHS_repeat"/>
    <property type="match status" value="2"/>
</dbReference>
<evidence type="ECO:0000313" key="2">
    <source>
        <dbReference type="Proteomes" id="UP000610594"/>
    </source>
</evidence>
<reference evidence="1 2" key="1">
    <citation type="submission" date="2019-10" db="EMBL/GenBank/DDBJ databases">
        <title>Taxonomy of Antarctic Massilia spp.: description of Massilia rubra sp. nov., Massilia aquatica sp. nov., Massilia mucilaginosa sp. nov., Massilia frigida sp. nov. isolated from streams, lakes and regoliths.</title>
        <authorList>
            <person name="Holochova P."/>
            <person name="Sedlacek I."/>
            <person name="Kralova S."/>
            <person name="Maslanova I."/>
            <person name="Busse H.-J."/>
            <person name="Stankova E."/>
            <person name="Vrbovska V."/>
            <person name="Kovarovic V."/>
            <person name="Bartak M."/>
            <person name="Svec P."/>
            <person name="Pantucek R."/>
        </authorList>
    </citation>
    <scope>NUCLEOTIDE SEQUENCE [LARGE SCALE GENOMIC DNA]</scope>
    <source>
        <strain evidence="1 2">CCM 8694</strain>
    </source>
</reference>
<dbReference type="Proteomes" id="UP000610594">
    <property type="component" value="Unassembled WGS sequence"/>
</dbReference>
<dbReference type="EMBL" id="WHJF01000354">
    <property type="protein sequence ID" value="NHZ67191.1"/>
    <property type="molecule type" value="Genomic_DNA"/>
</dbReference>
<dbReference type="InterPro" id="IPR031325">
    <property type="entry name" value="RHS_repeat"/>
</dbReference>
<gene>
    <name evidence="1" type="ORF">F1735_33900</name>
</gene>
<organism evidence="1 2">
    <name type="scientific">Massilia genomosp. 1</name>
    <dbReference type="NCBI Taxonomy" id="2609280"/>
    <lineage>
        <taxon>Bacteria</taxon>
        <taxon>Pseudomonadati</taxon>
        <taxon>Pseudomonadota</taxon>
        <taxon>Betaproteobacteria</taxon>
        <taxon>Burkholderiales</taxon>
        <taxon>Oxalobacteraceae</taxon>
        <taxon>Telluria group</taxon>
        <taxon>Massilia</taxon>
    </lineage>
</organism>
<dbReference type="InterPro" id="IPR050708">
    <property type="entry name" value="T6SS_VgrG/RHS"/>
</dbReference>
<sequence length="204" mass="21437">PVPNAIGKLSRMTDESGNTSYTYDELGRLATKTQNTIGGVYNTTHTLSYAYNAVGQLASMTYPSGNRVNYGYNNAGQVTSIVLNPVQASGSGTNTGSSIVLLSNITYAPFGGTTGWTWGNSVPASQYAHQRAYDLNGRISSYTLGSPSANGIVRTVSYDAASRIKGYTHTGTGTAPSPASLNQTFGYDELDRLISYGGNGVSQT</sequence>
<dbReference type="PANTHER" id="PTHR32305:SF15">
    <property type="entry name" value="PROTEIN RHSA-RELATED"/>
    <property type="match status" value="1"/>
</dbReference>
<protein>
    <submittedName>
        <fullName evidence="1">Type IV secretion protein Rhs</fullName>
    </submittedName>
</protein>
<name>A0ABX0N451_9BURK</name>
<evidence type="ECO:0000313" key="1">
    <source>
        <dbReference type="EMBL" id="NHZ67191.1"/>
    </source>
</evidence>
<feature type="non-terminal residue" evidence="1">
    <location>
        <position position="204"/>
    </location>
</feature>
<comment type="caution">
    <text evidence="1">The sequence shown here is derived from an EMBL/GenBank/DDBJ whole genome shotgun (WGS) entry which is preliminary data.</text>
</comment>
<dbReference type="NCBIfam" id="TIGR01643">
    <property type="entry name" value="YD_repeat_2x"/>
    <property type="match status" value="2"/>
</dbReference>
<feature type="non-terminal residue" evidence="1">
    <location>
        <position position="1"/>
    </location>
</feature>
<dbReference type="InterPro" id="IPR006530">
    <property type="entry name" value="YD"/>
</dbReference>
<dbReference type="PANTHER" id="PTHR32305">
    <property type="match status" value="1"/>
</dbReference>
<accession>A0ABX0N451</accession>
<dbReference type="Gene3D" id="2.180.10.10">
    <property type="entry name" value="RHS repeat-associated core"/>
    <property type="match status" value="1"/>
</dbReference>